<evidence type="ECO:0000256" key="3">
    <source>
        <dbReference type="ARBA" id="ARBA00023239"/>
    </source>
</evidence>
<accession>A0A9P6ESC7</accession>
<keyword evidence="3" id="KW-0456">Lyase</keyword>
<comment type="caution">
    <text evidence="8">The sequence shown here is derived from an EMBL/GenBank/DDBJ whole genome shotgun (WGS) entry which is preliminary data.</text>
</comment>
<protein>
    <recommendedName>
        <fullName evidence="5">U6 snRNA phosphodiesterase 1</fullName>
    </recommendedName>
    <alternativeName>
        <fullName evidence="6">3'-5' RNA exonuclease USB1</fullName>
    </alternativeName>
</protein>
<proteinExistence type="predicted"/>
<reference evidence="8" key="1">
    <citation type="submission" date="2020-11" db="EMBL/GenBank/DDBJ databases">
        <authorList>
            <consortium name="DOE Joint Genome Institute"/>
            <person name="Ahrendt S."/>
            <person name="Riley R."/>
            <person name="Andreopoulos W."/>
            <person name="Labutti K."/>
            <person name="Pangilinan J."/>
            <person name="Ruiz-Duenas F.J."/>
            <person name="Barrasa J.M."/>
            <person name="Sanchez-Garcia M."/>
            <person name="Camarero S."/>
            <person name="Miyauchi S."/>
            <person name="Serrano A."/>
            <person name="Linde D."/>
            <person name="Babiker R."/>
            <person name="Drula E."/>
            <person name="Ayuso-Fernandez I."/>
            <person name="Pacheco R."/>
            <person name="Padilla G."/>
            <person name="Ferreira P."/>
            <person name="Barriuso J."/>
            <person name="Kellner H."/>
            <person name="Castanera R."/>
            <person name="Alfaro M."/>
            <person name="Ramirez L."/>
            <person name="Pisabarro A.G."/>
            <person name="Kuo A."/>
            <person name="Tritt A."/>
            <person name="Lipzen A."/>
            <person name="He G."/>
            <person name="Yan M."/>
            <person name="Ng V."/>
            <person name="Cullen D."/>
            <person name="Martin F."/>
            <person name="Rosso M.-N."/>
            <person name="Henrissat B."/>
            <person name="Hibbett D."/>
            <person name="Martinez A.T."/>
            <person name="Grigoriev I.V."/>
        </authorList>
    </citation>
    <scope>NUCLEOTIDE SEQUENCE</scope>
    <source>
        <strain evidence="8">CBS 506.95</strain>
    </source>
</reference>
<dbReference type="PANTHER" id="PTHR13522">
    <property type="entry name" value="U6 SNRNA PHOSPHODIESTERASE 1"/>
    <property type="match status" value="1"/>
</dbReference>
<dbReference type="AlphaFoldDB" id="A0A9P6ESC7"/>
<evidence type="ECO:0000256" key="1">
    <source>
        <dbReference type="ARBA" id="ARBA00022722"/>
    </source>
</evidence>
<dbReference type="OrthoDB" id="49151at2759"/>
<evidence type="ECO:0000256" key="5">
    <source>
        <dbReference type="ARBA" id="ARBA00029543"/>
    </source>
</evidence>
<evidence type="ECO:0000256" key="6">
    <source>
        <dbReference type="ARBA" id="ARBA00030030"/>
    </source>
</evidence>
<keyword evidence="1" id="KW-0540">Nuclease</keyword>
<sequence>MKRKIAALVEYASSDDEKDSKPQLPAETSLQNPVMAKKRKLPPVSSSLVLPGPVDDPSLHQGRIRTTPHVDGQFAAHVYVSVGLSRRSHLYKTVQDILCDAKRNVPTLYEIVSTSADTQRADLHISLSRPIFLRAHQREDLKRAVKNIVKAHKAFTLSFAVLSELINDEKTRTFLAMEVGAGHHELHAISKALRPVLQSFRQQEYYDNPKFHTSIAWALLQRAGDRSPSSAGFSNSILTSNDSFEDPCALVAKPGARAVTTVGGHPTILQLPSEMIVALNSKYSQTLSSPKVGSFDVEAVSVKIGKDISSWKLVG</sequence>
<dbReference type="GO" id="GO:0034477">
    <property type="term" value="P:U6 snRNA 3'-end processing"/>
    <property type="evidence" value="ECO:0007669"/>
    <property type="project" value="InterPro"/>
</dbReference>
<dbReference type="Pfam" id="PF09749">
    <property type="entry name" value="HVSL"/>
    <property type="match status" value="1"/>
</dbReference>
<dbReference type="GO" id="GO:0016829">
    <property type="term" value="F:lyase activity"/>
    <property type="evidence" value="ECO:0007669"/>
    <property type="project" value="UniProtKB-KW"/>
</dbReference>
<gene>
    <name evidence="8" type="ORF">CPB83DRAFT_844374</name>
</gene>
<evidence type="ECO:0000256" key="4">
    <source>
        <dbReference type="ARBA" id="ARBA00023242"/>
    </source>
</evidence>
<dbReference type="PANTHER" id="PTHR13522:SF3">
    <property type="entry name" value="U6 SNRNA PHOSPHODIESTERASE 1"/>
    <property type="match status" value="1"/>
</dbReference>
<dbReference type="Proteomes" id="UP000807306">
    <property type="component" value="Unassembled WGS sequence"/>
</dbReference>
<evidence type="ECO:0000256" key="2">
    <source>
        <dbReference type="ARBA" id="ARBA00022801"/>
    </source>
</evidence>
<dbReference type="InterPro" id="IPR027521">
    <property type="entry name" value="Usb1"/>
</dbReference>
<dbReference type="EMBL" id="MU157826">
    <property type="protein sequence ID" value="KAF9534525.1"/>
    <property type="molecule type" value="Genomic_DNA"/>
</dbReference>
<dbReference type="GO" id="GO:0000175">
    <property type="term" value="F:3'-5'-RNA exonuclease activity"/>
    <property type="evidence" value="ECO:0007669"/>
    <property type="project" value="TreeGrafter"/>
</dbReference>
<keyword evidence="9" id="KW-1185">Reference proteome</keyword>
<name>A0A9P6ESC7_9AGAR</name>
<evidence type="ECO:0000313" key="8">
    <source>
        <dbReference type="EMBL" id="KAF9534525.1"/>
    </source>
</evidence>
<keyword evidence="2" id="KW-0378">Hydrolase</keyword>
<dbReference type="Gene3D" id="3.90.1140.10">
    <property type="entry name" value="Cyclic phosphodiesterase"/>
    <property type="match status" value="1"/>
</dbReference>
<dbReference type="GO" id="GO:0005634">
    <property type="term" value="C:nucleus"/>
    <property type="evidence" value="ECO:0007669"/>
    <property type="project" value="TreeGrafter"/>
</dbReference>
<evidence type="ECO:0000256" key="7">
    <source>
        <dbReference type="SAM" id="MobiDB-lite"/>
    </source>
</evidence>
<feature type="region of interest" description="Disordered" evidence="7">
    <location>
        <begin position="12"/>
        <end position="42"/>
    </location>
</feature>
<keyword evidence="4" id="KW-0539">Nucleus</keyword>
<organism evidence="8 9">
    <name type="scientific">Crepidotus variabilis</name>
    <dbReference type="NCBI Taxonomy" id="179855"/>
    <lineage>
        <taxon>Eukaryota</taxon>
        <taxon>Fungi</taxon>
        <taxon>Dikarya</taxon>
        <taxon>Basidiomycota</taxon>
        <taxon>Agaricomycotina</taxon>
        <taxon>Agaricomycetes</taxon>
        <taxon>Agaricomycetidae</taxon>
        <taxon>Agaricales</taxon>
        <taxon>Agaricineae</taxon>
        <taxon>Crepidotaceae</taxon>
        <taxon>Crepidotus</taxon>
    </lineage>
</organism>
<evidence type="ECO:0000313" key="9">
    <source>
        <dbReference type="Proteomes" id="UP000807306"/>
    </source>
</evidence>